<keyword evidence="2" id="KW-0106">Calcium</keyword>
<feature type="domain" description="EF-hand" evidence="3">
    <location>
        <begin position="66"/>
        <end position="101"/>
    </location>
</feature>
<dbReference type="FunFam" id="1.10.238.10:FF:000003">
    <property type="entry name" value="Calmodulin A"/>
    <property type="match status" value="1"/>
</dbReference>
<dbReference type="PANTHER" id="PTHR23050">
    <property type="entry name" value="CALCIUM BINDING PROTEIN"/>
    <property type="match status" value="1"/>
</dbReference>
<evidence type="ECO:0000313" key="4">
    <source>
        <dbReference type="EMBL" id="WOG85411.1"/>
    </source>
</evidence>
<evidence type="ECO:0000256" key="1">
    <source>
        <dbReference type="ARBA" id="ARBA00022737"/>
    </source>
</evidence>
<dbReference type="EMBL" id="CP093343">
    <property type="protein sequence ID" value="WOG85411.1"/>
    <property type="molecule type" value="Genomic_DNA"/>
</dbReference>
<evidence type="ECO:0000259" key="3">
    <source>
        <dbReference type="PROSITE" id="PS50222"/>
    </source>
</evidence>
<dbReference type="Proteomes" id="UP000077755">
    <property type="component" value="Chromosome 1"/>
</dbReference>
<dbReference type="CDD" id="cd00051">
    <property type="entry name" value="EFh"/>
    <property type="match status" value="1"/>
</dbReference>
<feature type="domain" description="EF-hand" evidence="3">
    <location>
        <begin position="34"/>
        <end position="59"/>
    </location>
</feature>
<dbReference type="InterPro" id="IPR050145">
    <property type="entry name" value="Centrin_CML-like"/>
</dbReference>
<keyword evidence="1" id="KW-0677">Repeat</keyword>
<keyword evidence="5" id="KW-1185">Reference proteome</keyword>
<dbReference type="PROSITE" id="PS00018">
    <property type="entry name" value="EF_HAND_1"/>
    <property type="match status" value="1"/>
</dbReference>
<dbReference type="InterPro" id="IPR018247">
    <property type="entry name" value="EF_Hand_1_Ca_BS"/>
</dbReference>
<dbReference type="InterPro" id="IPR002048">
    <property type="entry name" value="EF_hand_dom"/>
</dbReference>
<reference evidence="4" key="2">
    <citation type="submission" date="2022-03" db="EMBL/GenBank/DDBJ databases">
        <title>Draft title - Genomic analysis of global carrot germplasm unveils the trajectory of domestication and the origin of high carotenoid orange carrot.</title>
        <authorList>
            <person name="Iorizzo M."/>
            <person name="Ellison S."/>
            <person name="Senalik D."/>
            <person name="Macko-Podgorni A."/>
            <person name="Grzebelus D."/>
            <person name="Bostan H."/>
            <person name="Rolling W."/>
            <person name="Curaba J."/>
            <person name="Simon P."/>
        </authorList>
    </citation>
    <scope>NUCLEOTIDE SEQUENCE</scope>
    <source>
        <tissue evidence="4">Leaf</tissue>
    </source>
</reference>
<dbReference type="InterPro" id="IPR011992">
    <property type="entry name" value="EF-hand-dom_pair"/>
</dbReference>
<dbReference type="Gene3D" id="1.10.238.10">
    <property type="entry name" value="EF-hand"/>
    <property type="match status" value="1"/>
</dbReference>
<accession>A0AAF1AMB6</accession>
<dbReference type="AlphaFoldDB" id="A0AAF1AMB6"/>
<sequence>MSHYDTWHFSTLFRSFLEFVGFVAPQLLPEKSPCAKDQLRQLFRMFDPDGNGFITVGELALLGHASTAEELRGVIREADTDGDGRISFQEFSLATTSAAFDNYWI</sequence>
<proteinExistence type="predicted"/>
<protein>
    <recommendedName>
        <fullName evidence="3">EF-hand domain-containing protein</fullName>
    </recommendedName>
</protein>
<evidence type="ECO:0000313" key="5">
    <source>
        <dbReference type="Proteomes" id="UP000077755"/>
    </source>
</evidence>
<dbReference type="SMART" id="SM00054">
    <property type="entry name" value="EFh"/>
    <property type="match status" value="2"/>
</dbReference>
<dbReference type="Pfam" id="PF13499">
    <property type="entry name" value="EF-hand_7"/>
    <property type="match status" value="1"/>
</dbReference>
<evidence type="ECO:0000256" key="2">
    <source>
        <dbReference type="ARBA" id="ARBA00022837"/>
    </source>
</evidence>
<gene>
    <name evidence="4" type="ORF">DCAR_0104599</name>
</gene>
<dbReference type="SUPFAM" id="SSF47473">
    <property type="entry name" value="EF-hand"/>
    <property type="match status" value="1"/>
</dbReference>
<reference evidence="4" key="1">
    <citation type="journal article" date="2016" name="Nat. Genet.">
        <title>A high-quality carrot genome assembly provides new insights into carotenoid accumulation and asterid genome evolution.</title>
        <authorList>
            <person name="Iorizzo M."/>
            <person name="Ellison S."/>
            <person name="Senalik D."/>
            <person name="Zeng P."/>
            <person name="Satapoomin P."/>
            <person name="Huang J."/>
            <person name="Bowman M."/>
            <person name="Iovene M."/>
            <person name="Sanseverino W."/>
            <person name="Cavagnaro P."/>
            <person name="Yildiz M."/>
            <person name="Macko-Podgorni A."/>
            <person name="Moranska E."/>
            <person name="Grzebelus E."/>
            <person name="Grzebelus D."/>
            <person name="Ashrafi H."/>
            <person name="Zheng Z."/>
            <person name="Cheng S."/>
            <person name="Spooner D."/>
            <person name="Van Deynze A."/>
            <person name="Simon P."/>
        </authorList>
    </citation>
    <scope>NUCLEOTIDE SEQUENCE</scope>
    <source>
        <tissue evidence="4">Leaf</tissue>
    </source>
</reference>
<dbReference type="PROSITE" id="PS50222">
    <property type="entry name" value="EF_HAND_2"/>
    <property type="match status" value="2"/>
</dbReference>
<organism evidence="4 5">
    <name type="scientific">Daucus carota subsp. sativus</name>
    <name type="common">Carrot</name>
    <dbReference type="NCBI Taxonomy" id="79200"/>
    <lineage>
        <taxon>Eukaryota</taxon>
        <taxon>Viridiplantae</taxon>
        <taxon>Streptophyta</taxon>
        <taxon>Embryophyta</taxon>
        <taxon>Tracheophyta</taxon>
        <taxon>Spermatophyta</taxon>
        <taxon>Magnoliopsida</taxon>
        <taxon>eudicotyledons</taxon>
        <taxon>Gunneridae</taxon>
        <taxon>Pentapetalae</taxon>
        <taxon>asterids</taxon>
        <taxon>campanulids</taxon>
        <taxon>Apiales</taxon>
        <taxon>Apiaceae</taxon>
        <taxon>Apioideae</taxon>
        <taxon>Scandiceae</taxon>
        <taxon>Daucinae</taxon>
        <taxon>Daucus</taxon>
        <taxon>Daucus sect. Daucus</taxon>
    </lineage>
</organism>
<name>A0AAF1AMB6_DAUCS</name>
<dbReference type="GO" id="GO:0005509">
    <property type="term" value="F:calcium ion binding"/>
    <property type="evidence" value="ECO:0007669"/>
    <property type="project" value="InterPro"/>
</dbReference>